<keyword evidence="6" id="KW-0303">Gap junction</keyword>
<sequence length="368" mass="42942">MVGFNQIWSRLQKKDHDDDTVDRMNYSTTAKILSFFAAVVMAKQNVGSPLQCWIPAEYKKTWEQYIESYCFVENTYYVNASLSTFPNDPFSRKEYQLKYYQWTPYIFLLSAFIAYAPKLVFKFLNSFSNLVVSDIIQFAYSKNRQNVKAKKASDNLDAKALSTLIVTKFTEHNPSKIKFGKTLTITYFLMKVLELVSVIANLGLLMYFVDASSPFWGATLIKDLYKGNDWRTNGFFPRVTFCDLKTRDIGQHRPHTIQCVLMLNMFIEKMYIFLWAWFLICAIFTVINLIFWAIRVFNGNRQRTLINDALQQSGLKTEEVEDIDRFIRDSLSNDGIVILRLIDSNLGYINMAEICRQLYENFTAKKTE</sequence>
<dbReference type="InterPro" id="IPR000990">
    <property type="entry name" value="Innexin"/>
</dbReference>
<comment type="function">
    <text evidence="12">Structural component of the gap junctions.</text>
</comment>
<evidence type="ECO:0000256" key="4">
    <source>
        <dbReference type="ARBA" id="ARBA00022475"/>
    </source>
</evidence>
<reference evidence="13" key="1">
    <citation type="journal article" date="2013" name="Genetics">
        <title>The draft genome and transcriptome of Panagrellus redivivus are shaped by the harsh demands of a free-living lifestyle.</title>
        <authorList>
            <person name="Srinivasan J."/>
            <person name="Dillman A.R."/>
            <person name="Macchietto M.G."/>
            <person name="Heikkinen L."/>
            <person name="Lakso M."/>
            <person name="Fracchia K.M."/>
            <person name="Antoshechkin I."/>
            <person name="Mortazavi A."/>
            <person name="Wong G."/>
            <person name="Sternberg P.W."/>
        </authorList>
    </citation>
    <scope>NUCLEOTIDE SEQUENCE [LARGE SCALE GENOMIC DNA]</scope>
    <source>
        <strain evidence="13">MT8872</strain>
    </source>
</reference>
<dbReference type="GO" id="GO:0005886">
    <property type="term" value="C:plasma membrane"/>
    <property type="evidence" value="ECO:0007669"/>
    <property type="project" value="UniProtKB-SubCell"/>
</dbReference>
<keyword evidence="5 12" id="KW-0812">Transmembrane</keyword>
<dbReference type="GO" id="GO:0005921">
    <property type="term" value="C:gap junction"/>
    <property type="evidence" value="ECO:0007669"/>
    <property type="project" value="UniProtKB-SubCell"/>
</dbReference>
<keyword evidence="10 12" id="KW-0472">Membrane</keyword>
<dbReference type="GO" id="GO:0005243">
    <property type="term" value="F:gap junction channel activity"/>
    <property type="evidence" value="ECO:0007669"/>
    <property type="project" value="TreeGrafter"/>
</dbReference>
<dbReference type="GO" id="GO:0034220">
    <property type="term" value="P:monoatomic ion transmembrane transport"/>
    <property type="evidence" value="ECO:0007669"/>
    <property type="project" value="UniProtKB-KW"/>
</dbReference>
<dbReference type="PRINTS" id="PR01262">
    <property type="entry name" value="INNEXIN"/>
</dbReference>
<evidence type="ECO:0000256" key="1">
    <source>
        <dbReference type="ARBA" id="ARBA00004610"/>
    </source>
</evidence>
<feature type="transmembrane region" description="Helical" evidence="12">
    <location>
        <begin position="272"/>
        <end position="294"/>
    </location>
</feature>
<comment type="similarity">
    <text evidence="12">Belongs to the pannexin family.</text>
</comment>
<evidence type="ECO:0000256" key="9">
    <source>
        <dbReference type="ARBA" id="ARBA00023065"/>
    </source>
</evidence>
<evidence type="ECO:0000256" key="8">
    <source>
        <dbReference type="ARBA" id="ARBA00022989"/>
    </source>
</evidence>
<dbReference type="PANTHER" id="PTHR11893:SF36">
    <property type="entry name" value="INNEXIN-5"/>
    <property type="match status" value="1"/>
</dbReference>
<accession>A0A7E4VB15</accession>
<proteinExistence type="inferred from homology"/>
<evidence type="ECO:0000256" key="6">
    <source>
        <dbReference type="ARBA" id="ARBA00022868"/>
    </source>
</evidence>
<keyword evidence="7" id="KW-0965">Cell junction</keyword>
<evidence type="ECO:0000256" key="3">
    <source>
        <dbReference type="ARBA" id="ARBA00022448"/>
    </source>
</evidence>
<keyword evidence="11 12" id="KW-0407">Ion channel</keyword>
<comment type="caution">
    <text evidence="12">Lacks conserved residue(s) required for the propagation of feature annotation.</text>
</comment>
<organism evidence="13 14">
    <name type="scientific">Panagrellus redivivus</name>
    <name type="common">Microworm</name>
    <dbReference type="NCBI Taxonomy" id="6233"/>
    <lineage>
        <taxon>Eukaryota</taxon>
        <taxon>Metazoa</taxon>
        <taxon>Ecdysozoa</taxon>
        <taxon>Nematoda</taxon>
        <taxon>Chromadorea</taxon>
        <taxon>Rhabditida</taxon>
        <taxon>Tylenchina</taxon>
        <taxon>Panagrolaimomorpha</taxon>
        <taxon>Panagrolaimoidea</taxon>
        <taxon>Panagrolaimidae</taxon>
        <taxon>Panagrellus</taxon>
    </lineage>
</organism>
<evidence type="ECO:0000313" key="13">
    <source>
        <dbReference type="Proteomes" id="UP000492821"/>
    </source>
</evidence>
<evidence type="ECO:0000256" key="5">
    <source>
        <dbReference type="ARBA" id="ARBA00022692"/>
    </source>
</evidence>
<evidence type="ECO:0000256" key="7">
    <source>
        <dbReference type="ARBA" id="ARBA00022949"/>
    </source>
</evidence>
<evidence type="ECO:0000256" key="10">
    <source>
        <dbReference type="ARBA" id="ARBA00023136"/>
    </source>
</evidence>
<dbReference type="AlphaFoldDB" id="A0A7E4VB15"/>
<evidence type="ECO:0000256" key="12">
    <source>
        <dbReference type="RuleBase" id="RU010713"/>
    </source>
</evidence>
<reference evidence="14" key="2">
    <citation type="submission" date="2020-10" db="UniProtKB">
        <authorList>
            <consortium name="WormBaseParasite"/>
        </authorList>
    </citation>
    <scope>IDENTIFICATION</scope>
</reference>
<gene>
    <name evidence="12" type="primary">inx</name>
</gene>
<keyword evidence="3 12" id="KW-0813">Transport</keyword>
<protein>
    <recommendedName>
        <fullName evidence="12">Innexin</fullName>
    </recommendedName>
</protein>
<keyword evidence="8 12" id="KW-1133">Transmembrane helix</keyword>
<dbReference type="WBParaSite" id="Pan_g18240.t2">
    <property type="protein sequence ID" value="Pan_g18240.t2"/>
    <property type="gene ID" value="Pan_g18240"/>
</dbReference>
<evidence type="ECO:0000313" key="14">
    <source>
        <dbReference type="WBParaSite" id="Pan_g18240.t2"/>
    </source>
</evidence>
<dbReference type="Proteomes" id="UP000492821">
    <property type="component" value="Unassembled WGS sequence"/>
</dbReference>
<keyword evidence="13" id="KW-1185">Reference proteome</keyword>
<name>A0A7E4VB15_PANRE</name>
<feature type="transmembrane region" description="Helical" evidence="12">
    <location>
        <begin position="99"/>
        <end position="117"/>
    </location>
</feature>
<dbReference type="Pfam" id="PF00876">
    <property type="entry name" value="Innexin"/>
    <property type="match status" value="1"/>
</dbReference>
<keyword evidence="4" id="KW-1003">Cell membrane</keyword>
<evidence type="ECO:0000256" key="2">
    <source>
        <dbReference type="ARBA" id="ARBA00004651"/>
    </source>
</evidence>
<dbReference type="PANTHER" id="PTHR11893">
    <property type="entry name" value="INNEXIN"/>
    <property type="match status" value="1"/>
</dbReference>
<feature type="transmembrane region" description="Helical" evidence="12">
    <location>
        <begin position="185"/>
        <end position="209"/>
    </location>
</feature>
<dbReference type="PROSITE" id="PS51013">
    <property type="entry name" value="PANNEXIN"/>
    <property type="match status" value="1"/>
</dbReference>
<keyword evidence="9 12" id="KW-0406">Ion transport</keyword>
<comment type="subcellular location">
    <subcellularLocation>
        <location evidence="1">Cell junction</location>
        <location evidence="1">Gap junction</location>
    </subcellularLocation>
    <subcellularLocation>
        <location evidence="2 12">Cell membrane</location>
        <topology evidence="2 12">Multi-pass membrane protein</topology>
    </subcellularLocation>
</comment>
<evidence type="ECO:0000256" key="11">
    <source>
        <dbReference type="ARBA" id="ARBA00023303"/>
    </source>
</evidence>